<accession>A0A1I7ZF67</accession>
<protein>
    <submittedName>
        <fullName evidence="2">Transposase</fullName>
    </submittedName>
</protein>
<evidence type="ECO:0000313" key="1">
    <source>
        <dbReference type="Proteomes" id="UP000095287"/>
    </source>
</evidence>
<dbReference type="Proteomes" id="UP000095287">
    <property type="component" value="Unplaced"/>
</dbReference>
<evidence type="ECO:0000313" key="2">
    <source>
        <dbReference type="WBParaSite" id="L893_g25585.t1"/>
    </source>
</evidence>
<reference evidence="2" key="1">
    <citation type="submission" date="2016-11" db="UniProtKB">
        <authorList>
            <consortium name="WormBaseParasite"/>
        </authorList>
    </citation>
    <scope>IDENTIFICATION</scope>
</reference>
<proteinExistence type="predicted"/>
<sequence>MSKMDIIPLTGQARIRLRRSMNPVRVSNLMQLWLMSGCRLEGVDSKPGTFPISAAYDQTDKTPEDFPSLYHTTKLLF</sequence>
<dbReference type="WBParaSite" id="L893_g25585.t1">
    <property type="protein sequence ID" value="L893_g25585.t1"/>
    <property type="gene ID" value="L893_g25585"/>
</dbReference>
<dbReference type="AlphaFoldDB" id="A0A1I7ZF67"/>
<keyword evidence="1" id="KW-1185">Reference proteome</keyword>
<name>A0A1I7ZF67_9BILA</name>
<organism evidence="1 2">
    <name type="scientific">Steinernema glaseri</name>
    <dbReference type="NCBI Taxonomy" id="37863"/>
    <lineage>
        <taxon>Eukaryota</taxon>
        <taxon>Metazoa</taxon>
        <taxon>Ecdysozoa</taxon>
        <taxon>Nematoda</taxon>
        <taxon>Chromadorea</taxon>
        <taxon>Rhabditida</taxon>
        <taxon>Tylenchina</taxon>
        <taxon>Panagrolaimomorpha</taxon>
        <taxon>Strongyloidoidea</taxon>
        <taxon>Steinernematidae</taxon>
        <taxon>Steinernema</taxon>
    </lineage>
</organism>